<protein>
    <recommendedName>
        <fullName evidence="1">Metallo-beta-lactamase domain-containing protein</fullName>
    </recommendedName>
</protein>
<dbReference type="AlphaFoldDB" id="A0A811KT59"/>
<dbReference type="Proteomes" id="UP000783686">
    <property type="component" value="Unassembled WGS sequence"/>
</dbReference>
<comment type="caution">
    <text evidence="2">The sequence shown here is derived from an EMBL/GenBank/DDBJ whole genome shotgun (WGS) entry which is preliminary data.</text>
</comment>
<dbReference type="GO" id="GO:0070292">
    <property type="term" value="P:N-acylphosphatidylethanolamine metabolic process"/>
    <property type="evidence" value="ECO:0007669"/>
    <property type="project" value="TreeGrafter"/>
</dbReference>
<evidence type="ECO:0000313" key="3">
    <source>
        <dbReference type="Proteomes" id="UP000614601"/>
    </source>
</evidence>
<dbReference type="Proteomes" id="UP000614601">
    <property type="component" value="Unassembled WGS sequence"/>
</dbReference>
<dbReference type="Gene3D" id="3.60.15.10">
    <property type="entry name" value="Ribonuclease Z/Hydroxyacylglutathione hydrolase-like"/>
    <property type="match status" value="1"/>
</dbReference>
<dbReference type="GO" id="GO:0005737">
    <property type="term" value="C:cytoplasm"/>
    <property type="evidence" value="ECO:0007669"/>
    <property type="project" value="TreeGrafter"/>
</dbReference>
<reference evidence="2" key="1">
    <citation type="submission" date="2020-09" db="EMBL/GenBank/DDBJ databases">
        <authorList>
            <person name="Kikuchi T."/>
        </authorList>
    </citation>
    <scope>NUCLEOTIDE SEQUENCE</scope>
    <source>
        <strain evidence="2">SH1</strain>
    </source>
</reference>
<dbReference type="PANTHER" id="PTHR15032">
    <property type="entry name" value="N-ACYL-PHOSPHATIDYLETHANOLAMINE-HYDROLYZING PHOSPHOLIPASE D"/>
    <property type="match status" value="1"/>
</dbReference>
<proteinExistence type="predicted"/>
<dbReference type="GO" id="GO:0070291">
    <property type="term" value="P:N-acylethanolamine metabolic process"/>
    <property type="evidence" value="ECO:0007669"/>
    <property type="project" value="TreeGrafter"/>
</dbReference>
<evidence type="ECO:0000313" key="2">
    <source>
        <dbReference type="EMBL" id="CAD5218996.1"/>
    </source>
</evidence>
<dbReference type="SUPFAM" id="SSF56281">
    <property type="entry name" value="Metallo-hydrolase/oxidoreductase"/>
    <property type="match status" value="1"/>
</dbReference>
<dbReference type="OrthoDB" id="332863at2759"/>
<accession>A0A811KT59</accession>
<organism evidence="2 3">
    <name type="scientific">Bursaphelenchus okinawaensis</name>
    <dbReference type="NCBI Taxonomy" id="465554"/>
    <lineage>
        <taxon>Eukaryota</taxon>
        <taxon>Metazoa</taxon>
        <taxon>Ecdysozoa</taxon>
        <taxon>Nematoda</taxon>
        <taxon>Chromadorea</taxon>
        <taxon>Rhabditida</taxon>
        <taxon>Tylenchina</taxon>
        <taxon>Tylenchomorpha</taxon>
        <taxon>Aphelenchoidea</taxon>
        <taxon>Aphelenchoididae</taxon>
        <taxon>Bursaphelenchus</taxon>
    </lineage>
</organism>
<dbReference type="InterPro" id="IPR001279">
    <property type="entry name" value="Metallo-B-lactamas"/>
</dbReference>
<dbReference type="InterPro" id="IPR036866">
    <property type="entry name" value="RibonucZ/Hydroxyglut_hydro"/>
</dbReference>
<name>A0A811KT59_9BILA</name>
<dbReference type="EMBL" id="CAJFDH010000004">
    <property type="protein sequence ID" value="CAD5218996.1"/>
    <property type="molecule type" value="Genomic_DNA"/>
</dbReference>
<dbReference type="PANTHER" id="PTHR15032:SF4">
    <property type="entry name" value="N-ACYL-PHOSPHATIDYLETHANOLAMINE-HYDROLYZING PHOSPHOLIPASE D"/>
    <property type="match status" value="1"/>
</dbReference>
<dbReference type="GO" id="GO:0070290">
    <property type="term" value="F:N-acylphosphatidylethanolamine-specific phospholipase D activity"/>
    <property type="evidence" value="ECO:0007669"/>
    <property type="project" value="TreeGrafter"/>
</dbReference>
<evidence type="ECO:0000259" key="1">
    <source>
        <dbReference type="Pfam" id="PF12706"/>
    </source>
</evidence>
<keyword evidence="3" id="KW-1185">Reference proteome</keyword>
<dbReference type="EMBL" id="CAJFCW020000004">
    <property type="protein sequence ID" value="CAG9112261.1"/>
    <property type="molecule type" value="Genomic_DNA"/>
</dbReference>
<dbReference type="Pfam" id="PF12706">
    <property type="entry name" value="Lactamase_B_2"/>
    <property type="match status" value="1"/>
</dbReference>
<feature type="domain" description="Metallo-beta-lactamase" evidence="1">
    <location>
        <begin position="86"/>
        <end position="289"/>
    </location>
</feature>
<gene>
    <name evidence="2" type="ORF">BOKJ2_LOCUS8206</name>
</gene>
<sequence>MDPFEKPQFNGRVFENPRSFSNWKGLPGLRELFRWKFVERNESHLPSQTVLDHSLPVVTPQFDLKSKLSATWLGHATLFVHLEGINFITDPVWASRASPFSCVGPVRYRPPPCEIDNLPALNFGVISHNHYDHLDADAVSTLSAKFPDMEWFVPKGLSDWMRRHVSNNVIHEMTWGESVTLALNDGKYQIWCVPAQHWSSRNLFDKNKSLWSGWAIIGNERKFYFAGDTGFCETEFAKIGNNLGPFDLAAIPIGAYAPRWFMKSQHIDPEEAVKIHKLVKAVTTIGIHWGTYKMGSTESYLEPRSKLRQGVEKLRLSSTSVITLGHGETWVEDPTSRYSSVSSISSTTT</sequence>